<dbReference type="InterPro" id="IPR027417">
    <property type="entry name" value="P-loop_NTPase"/>
</dbReference>
<dbReference type="AlphaFoldDB" id="A0AAQ3TTP0"/>
<evidence type="ECO:0000259" key="4">
    <source>
        <dbReference type="Pfam" id="PF23559"/>
    </source>
</evidence>
<dbReference type="InterPro" id="IPR058922">
    <property type="entry name" value="WHD_DRP"/>
</dbReference>
<dbReference type="InterPro" id="IPR042197">
    <property type="entry name" value="Apaf_helical"/>
</dbReference>
<evidence type="ECO:0000259" key="3">
    <source>
        <dbReference type="Pfam" id="PF00931"/>
    </source>
</evidence>
<dbReference type="PANTHER" id="PTHR36766">
    <property type="entry name" value="PLANT BROAD-SPECTRUM MILDEW RESISTANCE PROTEIN RPW8"/>
    <property type="match status" value="1"/>
</dbReference>
<proteinExistence type="predicted"/>
<dbReference type="Proteomes" id="UP001341281">
    <property type="component" value="Chromosome 05"/>
</dbReference>
<dbReference type="PRINTS" id="PR00364">
    <property type="entry name" value="DISEASERSIST"/>
</dbReference>
<organism evidence="5 6">
    <name type="scientific">Paspalum notatum var. saurae</name>
    <dbReference type="NCBI Taxonomy" id="547442"/>
    <lineage>
        <taxon>Eukaryota</taxon>
        <taxon>Viridiplantae</taxon>
        <taxon>Streptophyta</taxon>
        <taxon>Embryophyta</taxon>
        <taxon>Tracheophyta</taxon>
        <taxon>Spermatophyta</taxon>
        <taxon>Magnoliopsida</taxon>
        <taxon>Liliopsida</taxon>
        <taxon>Poales</taxon>
        <taxon>Poaceae</taxon>
        <taxon>PACMAD clade</taxon>
        <taxon>Panicoideae</taxon>
        <taxon>Andropogonodae</taxon>
        <taxon>Paspaleae</taxon>
        <taxon>Paspalinae</taxon>
        <taxon>Paspalum</taxon>
    </lineage>
</organism>
<dbReference type="SUPFAM" id="SSF52058">
    <property type="entry name" value="L domain-like"/>
    <property type="match status" value="1"/>
</dbReference>
<dbReference type="Gene3D" id="3.80.10.10">
    <property type="entry name" value="Ribonuclease Inhibitor"/>
    <property type="match status" value="1"/>
</dbReference>
<keyword evidence="1" id="KW-0677">Repeat</keyword>
<dbReference type="GO" id="GO:0043531">
    <property type="term" value="F:ADP binding"/>
    <property type="evidence" value="ECO:0007669"/>
    <property type="project" value="InterPro"/>
</dbReference>
<feature type="domain" description="NB-ARC" evidence="3">
    <location>
        <begin position="215"/>
        <end position="371"/>
    </location>
</feature>
<dbReference type="GO" id="GO:0006952">
    <property type="term" value="P:defense response"/>
    <property type="evidence" value="ECO:0007669"/>
    <property type="project" value="UniProtKB-KW"/>
</dbReference>
<feature type="domain" description="Disease resistance protein winged helix" evidence="4">
    <location>
        <begin position="456"/>
        <end position="520"/>
    </location>
</feature>
<evidence type="ECO:0000256" key="2">
    <source>
        <dbReference type="ARBA" id="ARBA00022821"/>
    </source>
</evidence>
<gene>
    <name evidence="5" type="ORF">U9M48_024788</name>
</gene>
<dbReference type="InterPro" id="IPR002182">
    <property type="entry name" value="NB-ARC"/>
</dbReference>
<dbReference type="InterPro" id="IPR036388">
    <property type="entry name" value="WH-like_DNA-bd_sf"/>
</dbReference>
<evidence type="ECO:0000313" key="6">
    <source>
        <dbReference type="Proteomes" id="UP001341281"/>
    </source>
</evidence>
<dbReference type="Gene3D" id="1.10.8.430">
    <property type="entry name" value="Helical domain of apoptotic protease-activating factors"/>
    <property type="match status" value="1"/>
</dbReference>
<dbReference type="PANTHER" id="PTHR36766:SF40">
    <property type="entry name" value="DISEASE RESISTANCE PROTEIN RGA3"/>
    <property type="match status" value="1"/>
</dbReference>
<sequence length="876" mass="100348">MSLSKTIEVINVINEFGNLFQLVISGVSYMRSRWNGSQDKELKQDDVLQLQSDLQCLLNTLPEMYNLIDRAEWKIHEPFVAQQLPKLKDAVSDADGLLDEFIWYKQKWTARRMQRNHVIRGSFNKVIDIQNKRLKNISSPLEKVGLHQTTPRFDKLVRPETTSFPIEAKIFGRDKEIKELIKLLGVPANNSKGPSRCKKPKIGADNNETTITSVPVLPIVGMGGVGKTTLAQNVCNRPKVKSHFDLIIWICVSDDFDVKRLTKEALQSLSSNKVTTTDNLDSLQRALSDLVNGKRLLLILDDMWDDALKEIGQRWKRFIAPFTNVLCESMILVTTRLQKVADLVRTTDSFPLDGLKDDVFLNFFEQCVFGSERSNYDPELNRIGMEILPKLRGSPLAAKTLGRLLGMSFDPAHWDRILKSQLWELSQEETDILPAFRLSYMYLPFHLKRCFSFCAVYPKDHEFEREDLAEIWVAEGLVEPQPNVPLQHTCCRYFDELEHLSFFQKLRGKYVMHDLIHDMAQLVSKDEYFIIKDREDFQKIPENVRHVSELKSSGVKCSDLLNLCKHKKLRTLLCNMSLKSKDGNTVMEKWSTELLCLRVIVCASISRWGLPGSISNMKHLRYLKILDTCLCRTLPAAFCCLYDLQIFYAKKWEIGNIPSGFGTLTNLQKFESSTYQFHHEHSVYTRGGATGEGQKRQFQFNRYNGESPPDGFNPENLPNITSLLFRGLDHFQRVSFFVNSNRIHSDDSIGSTLSPQIEVGIVCCQNLSSLKQFLQPAYVPVIRKISISNCLSLESVPADRFGDFSFLEVLKVRNCPNISSGRLFAPSLKELYLERSGNLGDNIECRSLTILELLFYPLASIELQMWNLPLLQKLKI</sequence>
<name>A0AAQ3TTP0_PASNO</name>
<keyword evidence="6" id="KW-1185">Reference proteome</keyword>
<dbReference type="Gene3D" id="3.40.50.300">
    <property type="entry name" value="P-loop containing nucleotide triphosphate hydrolases"/>
    <property type="match status" value="1"/>
</dbReference>
<evidence type="ECO:0000313" key="5">
    <source>
        <dbReference type="EMBL" id="WVZ76862.1"/>
    </source>
</evidence>
<evidence type="ECO:0008006" key="7">
    <source>
        <dbReference type="Google" id="ProtNLM"/>
    </source>
</evidence>
<accession>A0AAQ3TTP0</accession>
<evidence type="ECO:0000256" key="1">
    <source>
        <dbReference type="ARBA" id="ARBA00022737"/>
    </source>
</evidence>
<dbReference type="EMBL" id="CP144749">
    <property type="protein sequence ID" value="WVZ76862.1"/>
    <property type="molecule type" value="Genomic_DNA"/>
</dbReference>
<dbReference type="Pfam" id="PF23559">
    <property type="entry name" value="WHD_DRP"/>
    <property type="match status" value="1"/>
</dbReference>
<reference evidence="5 6" key="1">
    <citation type="submission" date="2024-02" db="EMBL/GenBank/DDBJ databases">
        <title>High-quality chromosome-scale genome assembly of Pensacola bahiagrass (Paspalum notatum Flugge var. saurae).</title>
        <authorList>
            <person name="Vega J.M."/>
            <person name="Podio M."/>
            <person name="Orjuela J."/>
            <person name="Siena L.A."/>
            <person name="Pessino S.C."/>
            <person name="Combes M.C."/>
            <person name="Mariac C."/>
            <person name="Albertini E."/>
            <person name="Pupilli F."/>
            <person name="Ortiz J.P.A."/>
            <person name="Leblanc O."/>
        </authorList>
    </citation>
    <scope>NUCLEOTIDE SEQUENCE [LARGE SCALE GENOMIC DNA]</scope>
    <source>
        <strain evidence="5">R1</strain>
        <tissue evidence="5">Leaf</tissue>
    </source>
</reference>
<dbReference type="Pfam" id="PF00931">
    <property type="entry name" value="NB-ARC"/>
    <property type="match status" value="1"/>
</dbReference>
<dbReference type="Gene3D" id="1.10.10.10">
    <property type="entry name" value="Winged helix-like DNA-binding domain superfamily/Winged helix DNA-binding domain"/>
    <property type="match status" value="1"/>
</dbReference>
<dbReference type="SUPFAM" id="SSF52540">
    <property type="entry name" value="P-loop containing nucleoside triphosphate hydrolases"/>
    <property type="match status" value="1"/>
</dbReference>
<dbReference type="InterPro" id="IPR032675">
    <property type="entry name" value="LRR_dom_sf"/>
</dbReference>
<protein>
    <recommendedName>
        <fullName evidence="7">NB-ARC domain-containing protein</fullName>
    </recommendedName>
</protein>
<keyword evidence="2" id="KW-0611">Plant defense</keyword>